<feature type="region of interest" description="Disordered" evidence="1">
    <location>
        <begin position="1"/>
        <end position="24"/>
    </location>
</feature>
<evidence type="ECO:0000256" key="1">
    <source>
        <dbReference type="SAM" id="MobiDB-lite"/>
    </source>
</evidence>
<organism evidence="3">
    <name type="scientific">Drosophila sechellia</name>
    <name type="common">Fruit fly</name>
    <dbReference type="NCBI Taxonomy" id="7238"/>
    <lineage>
        <taxon>Eukaryota</taxon>
        <taxon>Metazoa</taxon>
        <taxon>Ecdysozoa</taxon>
        <taxon>Arthropoda</taxon>
        <taxon>Hexapoda</taxon>
        <taxon>Insecta</taxon>
        <taxon>Pterygota</taxon>
        <taxon>Neoptera</taxon>
        <taxon>Endopterygota</taxon>
        <taxon>Diptera</taxon>
        <taxon>Brachycera</taxon>
        <taxon>Muscomorpha</taxon>
        <taxon>Ephydroidea</taxon>
        <taxon>Drosophilidae</taxon>
        <taxon>Drosophila</taxon>
        <taxon>Sophophora</taxon>
    </lineage>
</organism>
<evidence type="ECO:0000313" key="3">
    <source>
        <dbReference type="Proteomes" id="UP000001292"/>
    </source>
</evidence>
<protein>
    <submittedName>
        <fullName evidence="2">GM14803</fullName>
    </submittedName>
</protein>
<gene>
    <name evidence="2" type="primary">Dsec\GM14803</name>
    <name evidence="2" type="ORF">Dsec_GM14803</name>
</gene>
<proteinExistence type="predicted"/>
<dbReference type="HOGENOM" id="CLU_2239372_0_0_1"/>
<reference evidence="2 3" key="1">
    <citation type="journal article" date="2007" name="Nature">
        <title>Evolution of genes and genomes on the Drosophila phylogeny.</title>
        <authorList>
            <consortium name="Drosophila 12 Genomes Consortium"/>
            <person name="Clark A.G."/>
            <person name="Eisen M.B."/>
            <person name="Smith D.R."/>
            <person name="Bergman C.M."/>
            <person name="Oliver B."/>
            <person name="Markow T.A."/>
            <person name="Kaufman T.C."/>
            <person name="Kellis M."/>
            <person name="Gelbart W."/>
            <person name="Iyer V.N."/>
            <person name="Pollard D.A."/>
            <person name="Sackton T.B."/>
            <person name="Larracuente A.M."/>
            <person name="Singh N.D."/>
            <person name="Abad J.P."/>
            <person name="Abt D.N."/>
            <person name="Adryan B."/>
            <person name="Aguade M."/>
            <person name="Akashi H."/>
            <person name="Anderson W.W."/>
            <person name="Aquadro C.F."/>
            <person name="Ardell D.H."/>
            <person name="Arguello R."/>
            <person name="Artieri C.G."/>
            <person name="Barbash D.A."/>
            <person name="Barker D."/>
            <person name="Barsanti P."/>
            <person name="Batterham P."/>
            <person name="Batzoglou S."/>
            <person name="Begun D."/>
            <person name="Bhutkar A."/>
            <person name="Blanco E."/>
            <person name="Bosak S.A."/>
            <person name="Bradley R.K."/>
            <person name="Brand A.D."/>
            <person name="Brent M.R."/>
            <person name="Brooks A.N."/>
            <person name="Brown R.H."/>
            <person name="Butlin R.K."/>
            <person name="Caggese C."/>
            <person name="Calvi B.R."/>
            <person name="Bernardo de Carvalho A."/>
            <person name="Caspi A."/>
            <person name="Castrezana S."/>
            <person name="Celniker S.E."/>
            <person name="Chang J.L."/>
            <person name="Chapple C."/>
            <person name="Chatterji S."/>
            <person name="Chinwalla A."/>
            <person name="Civetta A."/>
            <person name="Clifton S.W."/>
            <person name="Comeron J.M."/>
            <person name="Costello J.C."/>
            <person name="Coyne J.A."/>
            <person name="Daub J."/>
            <person name="David R.G."/>
            <person name="Delcher A.L."/>
            <person name="Delehaunty K."/>
            <person name="Do C.B."/>
            <person name="Ebling H."/>
            <person name="Edwards K."/>
            <person name="Eickbush T."/>
            <person name="Evans J.D."/>
            <person name="Filipski A."/>
            <person name="Findeiss S."/>
            <person name="Freyhult E."/>
            <person name="Fulton L."/>
            <person name="Fulton R."/>
            <person name="Garcia A.C."/>
            <person name="Gardiner A."/>
            <person name="Garfield D.A."/>
            <person name="Garvin B.E."/>
            <person name="Gibson G."/>
            <person name="Gilbert D."/>
            <person name="Gnerre S."/>
            <person name="Godfrey J."/>
            <person name="Good R."/>
            <person name="Gotea V."/>
            <person name="Gravely B."/>
            <person name="Greenberg A.J."/>
            <person name="Griffiths-Jones S."/>
            <person name="Gross S."/>
            <person name="Guigo R."/>
            <person name="Gustafson E.A."/>
            <person name="Haerty W."/>
            <person name="Hahn M.W."/>
            <person name="Halligan D.L."/>
            <person name="Halpern A.L."/>
            <person name="Halter G.M."/>
            <person name="Han M.V."/>
            <person name="Heger A."/>
            <person name="Hillier L."/>
            <person name="Hinrichs A.S."/>
            <person name="Holmes I."/>
            <person name="Hoskins R.A."/>
            <person name="Hubisz M.J."/>
            <person name="Hultmark D."/>
            <person name="Huntley M.A."/>
            <person name="Jaffe D.B."/>
            <person name="Jagadeeshan S."/>
            <person name="Jeck W.R."/>
            <person name="Johnson J."/>
            <person name="Jones C.D."/>
            <person name="Jordan W.C."/>
            <person name="Karpen G.H."/>
            <person name="Kataoka E."/>
            <person name="Keightley P.D."/>
            <person name="Kheradpour P."/>
            <person name="Kirkness E.F."/>
            <person name="Koerich L.B."/>
            <person name="Kristiansen K."/>
            <person name="Kudrna D."/>
            <person name="Kulathinal R.J."/>
            <person name="Kumar S."/>
            <person name="Kwok R."/>
            <person name="Lander E."/>
            <person name="Langley C.H."/>
            <person name="Lapoint R."/>
            <person name="Lazzaro B.P."/>
            <person name="Lee S.J."/>
            <person name="Levesque L."/>
            <person name="Li R."/>
            <person name="Lin C.F."/>
            <person name="Lin M.F."/>
            <person name="Lindblad-Toh K."/>
            <person name="Llopart A."/>
            <person name="Long M."/>
            <person name="Low L."/>
            <person name="Lozovsky E."/>
            <person name="Lu J."/>
            <person name="Luo M."/>
            <person name="Machado C.A."/>
            <person name="Makalowski W."/>
            <person name="Marzo M."/>
            <person name="Matsuda M."/>
            <person name="Matzkin L."/>
            <person name="McAllister B."/>
            <person name="McBride C.S."/>
            <person name="McKernan B."/>
            <person name="McKernan K."/>
            <person name="Mendez-Lago M."/>
            <person name="Minx P."/>
            <person name="Mollenhauer M.U."/>
            <person name="Montooth K."/>
            <person name="Mount S.M."/>
            <person name="Mu X."/>
            <person name="Myers E."/>
            <person name="Negre B."/>
            <person name="Newfeld S."/>
            <person name="Nielsen R."/>
            <person name="Noor M.A."/>
            <person name="O'Grady P."/>
            <person name="Pachter L."/>
            <person name="Papaceit M."/>
            <person name="Parisi M.J."/>
            <person name="Parisi M."/>
            <person name="Parts L."/>
            <person name="Pedersen J.S."/>
            <person name="Pesole G."/>
            <person name="Phillippy A.M."/>
            <person name="Ponting C.P."/>
            <person name="Pop M."/>
            <person name="Porcelli D."/>
            <person name="Powell J.R."/>
            <person name="Prohaska S."/>
            <person name="Pruitt K."/>
            <person name="Puig M."/>
            <person name="Quesneville H."/>
            <person name="Ram K.R."/>
            <person name="Rand D."/>
            <person name="Rasmussen M.D."/>
            <person name="Reed L.K."/>
            <person name="Reenan R."/>
            <person name="Reily A."/>
            <person name="Remington K.A."/>
            <person name="Rieger T.T."/>
            <person name="Ritchie M.G."/>
            <person name="Robin C."/>
            <person name="Rogers Y.H."/>
            <person name="Rohde C."/>
            <person name="Rozas J."/>
            <person name="Rubenfield M.J."/>
            <person name="Ruiz A."/>
            <person name="Russo S."/>
            <person name="Salzberg S.L."/>
            <person name="Sanchez-Gracia A."/>
            <person name="Saranga D.J."/>
            <person name="Sato H."/>
            <person name="Schaeffer S.W."/>
            <person name="Schatz M.C."/>
            <person name="Schlenke T."/>
            <person name="Schwartz R."/>
            <person name="Segarra C."/>
            <person name="Singh R.S."/>
            <person name="Sirot L."/>
            <person name="Sirota M."/>
            <person name="Sisneros N.B."/>
            <person name="Smith C.D."/>
            <person name="Smith T.F."/>
            <person name="Spieth J."/>
            <person name="Stage D.E."/>
            <person name="Stark A."/>
            <person name="Stephan W."/>
            <person name="Strausberg R.L."/>
            <person name="Strempel S."/>
            <person name="Sturgill D."/>
            <person name="Sutton G."/>
            <person name="Sutton G.G."/>
            <person name="Tao W."/>
            <person name="Teichmann S."/>
            <person name="Tobari Y.N."/>
            <person name="Tomimura Y."/>
            <person name="Tsolas J.M."/>
            <person name="Valente V.L."/>
            <person name="Venter E."/>
            <person name="Venter J.C."/>
            <person name="Vicario S."/>
            <person name="Vieira F.G."/>
            <person name="Vilella A.J."/>
            <person name="Villasante A."/>
            <person name="Walenz B."/>
            <person name="Wang J."/>
            <person name="Wasserman M."/>
            <person name="Watts T."/>
            <person name="Wilson D."/>
            <person name="Wilson R.K."/>
            <person name="Wing R.A."/>
            <person name="Wolfner M.F."/>
            <person name="Wong A."/>
            <person name="Wong G.K."/>
            <person name="Wu C.I."/>
            <person name="Wu G."/>
            <person name="Yamamoto D."/>
            <person name="Yang H.P."/>
            <person name="Yang S.P."/>
            <person name="Yorke J.A."/>
            <person name="Yoshida K."/>
            <person name="Zdobnov E."/>
            <person name="Zhang P."/>
            <person name="Zhang Y."/>
            <person name="Zimin A.V."/>
            <person name="Baldwin J."/>
            <person name="Abdouelleil A."/>
            <person name="Abdulkadir J."/>
            <person name="Abebe A."/>
            <person name="Abera B."/>
            <person name="Abreu J."/>
            <person name="Acer S.C."/>
            <person name="Aftuck L."/>
            <person name="Alexander A."/>
            <person name="An P."/>
            <person name="Anderson E."/>
            <person name="Anderson S."/>
            <person name="Arachi H."/>
            <person name="Azer M."/>
            <person name="Bachantsang P."/>
            <person name="Barry A."/>
            <person name="Bayul T."/>
            <person name="Berlin A."/>
            <person name="Bessette D."/>
            <person name="Bloom T."/>
            <person name="Blye J."/>
            <person name="Boguslavskiy L."/>
            <person name="Bonnet C."/>
            <person name="Boukhgalter B."/>
            <person name="Bourzgui I."/>
            <person name="Brown A."/>
            <person name="Cahill P."/>
            <person name="Channer S."/>
            <person name="Cheshatsang Y."/>
            <person name="Chuda L."/>
            <person name="Citroen M."/>
            <person name="Collymore A."/>
            <person name="Cooke P."/>
            <person name="Costello M."/>
            <person name="D'Aco K."/>
            <person name="Daza R."/>
            <person name="De Haan G."/>
            <person name="DeGray S."/>
            <person name="DeMaso C."/>
            <person name="Dhargay N."/>
            <person name="Dooley K."/>
            <person name="Dooley E."/>
            <person name="Doricent M."/>
            <person name="Dorje P."/>
            <person name="Dorjee K."/>
            <person name="Dupes A."/>
            <person name="Elong R."/>
            <person name="Falk J."/>
            <person name="Farina A."/>
            <person name="Faro S."/>
            <person name="Ferguson D."/>
            <person name="Fisher S."/>
            <person name="Foley C.D."/>
            <person name="Franke A."/>
            <person name="Friedrich D."/>
            <person name="Gadbois L."/>
            <person name="Gearin G."/>
            <person name="Gearin C.R."/>
            <person name="Giannoukos G."/>
            <person name="Goode T."/>
            <person name="Graham J."/>
            <person name="Grandbois E."/>
            <person name="Grewal S."/>
            <person name="Gyaltsen K."/>
            <person name="Hafez N."/>
            <person name="Hagos B."/>
            <person name="Hall J."/>
            <person name="Henson C."/>
            <person name="Hollinger A."/>
            <person name="Honan T."/>
            <person name="Huard M.D."/>
            <person name="Hughes L."/>
            <person name="Hurhula B."/>
            <person name="Husby M.E."/>
            <person name="Kamat A."/>
            <person name="Kanga B."/>
            <person name="Kashin S."/>
            <person name="Khazanovich D."/>
            <person name="Kisner P."/>
            <person name="Lance K."/>
            <person name="Lara M."/>
            <person name="Lee W."/>
            <person name="Lennon N."/>
            <person name="Letendre F."/>
            <person name="LeVine R."/>
            <person name="Lipovsky A."/>
            <person name="Liu X."/>
            <person name="Liu J."/>
            <person name="Liu S."/>
            <person name="Lokyitsang T."/>
            <person name="Lokyitsang Y."/>
            <person name="Lubonja R."/>
            <person name="Lui A."/>
            <person name="MacDonald P."/>
            <person name="Magnisalis V."/>
            <person name="Maru K."/>
            <person name="Matthews C."/>
            <person name="McCusker W."/>
            <person name="McDonough S."/>
            <person name="Mehta T."/>
            <person name="Meldrim J."/>
            <person name="Meneus L."/>
            <person name="Mihai O."/>
            <person name="Mihalev A."/>
            <person name="Mihova T."/>
            <person name="Mittelman R."/>
            <person name="Mlenga V."/>
            <person name="Montmayeur A."/>
            <person name="Mulrain L."/>
            <person name="Navidi A."/>
            <person name="Naylor J."/>
            <person name="Negash T."/>
            <person name="Nguyen T."/>
            <person name="Nguyen N."/>
            <person name="Nicol R."/>
            <person name="Norbu C."/>
            <person name="Norbu N."/>
            <person name="Novod N."/>
            <person name="O'Neill B."/>
            <person name="Osman S."/>
            <person name="Markiewicz E."/>
            <person name="Oyono O.L."/>
            <person name="Patti C."/>
            <person name="Phunkhang P."/>
            <person name="Pierre F."/>
            <person name="Priest M."/>
            <person name="Raghuraman S."/>
            <person name="Rege F."/>
            <person name="Reyes R."/>
            <person name="Rise C."/>
            <person name="Rogov P."/>
            <person name="Ross K."/>
            <person name="Ryan E."/>
            <person name="Settipalli S."/>
            <person name="Shea T."/>
            <person name="Sherpa N."/>
            <person name="Shi L."/>
            <person name="Shih D."/>
            <person name="Sparrow T."/>
            <person name="Spaulding J."/>
            <person name="Stalker J."/>
            <person name="Stange-Thomann N."/>
            <person name="Stavropoulos S."/>
            <person name="Stone C."/>
            <person name="Strader C."/>
            <person name="Tesfaye S."/>
            <person name="Thomson T."/>
            <person name="Thoulutsang Y."/>
            <person name="Thoulutsang D."/>
            <person name="Topham K."/>
            <person name="Topping I."/>
            <person name="Tsamla T."/>
            <person name="Vassiliev H."/>
            <person name="Vo A."/>
            <person name="Wangchuk T."/>
            <person name="Wangdi T."/>
            <person name="Weiand M."/>
            <person name="Wilkinson J."/>
            <person name="Wilson A."/>
            <person name="Yadav S."/>
            <person name="Young G."/>
            <person name="Yu Q."/>
            <person name="Zembek L."/>
            <person name="Zhong D."/>
            <person name="Zimmer A."/>
            <person name="Zwirko Z."/>
            <person name="Jaffe D.B."/>
            <person name="Alvarez P."/>
            <person name="Brockman W."/>
            <person name="Butler J."/>
            <person name="Chin C."/>
            <person name="Gnerre S."/>
            <person name="Grabherr M."/>
            <person name="Kleber M."/>
            <person name="Mauceli E."/>
            <person name="MacCallum I."/>
        </authorList>
    </citation>
    <scope>NUCLEOTIDE SEQUENCE [LARGE SCALE GENOMIC DNA]</scope>
    <source>
        <strain evidence="3">Rob3c / Tucson 14021-0248.25</strain>
    </source>
</reference>
<accession>B4HUY8</accession>
<keyword evidence="3" id="KW-1185">Reference proteome</keyword>
<feature type="compositionally biased region" description="Polar residues" evidence="1">
    <location>
        <begin position="1"/>
        <end position="18"/>
    </location>
</feature>
<dbReference type="AlphaFoldDB" id="B4HUY8"/>
<evidence type="ECO:0000313" key="2">
    <source>
        <dbReference type="EMBL" id="EDW50759.1"/>
    </source>
</evidence>
<sequence>MQGNPQKARPNDTSSHYNPQDIWGGTDYKRAARWRHSRLVGSQTQQQFATRAPLAKDMRGLESFIEPIKIIEALVEFAGVFELSLLPLLSGGGCMEAVEIRDEEC</sequence>
<dbReference type="EMBL" id="CH480817">
    <property type="protein sequence ID" value="EDW50759.1"/>
    <property type="molecule type" value="Genomic_DNA"/>
</dbReference>
<dbReference type="Proteomes" id="UP000001292">
    <property type="component" value="Unassembled WGS sequence"/>
</dbReference>
<name>B4HUY8_DROSE</name>